<evidence type="ECO:0000256" key="1">
    <source>
        <dbReference type="SAM" id="MobiDB-lite"/>
    </source>
</evidence>
<name>A0ABD0K4W9_9CAEN</name>
<evidence type="ECO:0000313" key="2">
    <source>
        <dbReference type="EMBL" id="KAK7481862.1"/>
    </source>
</evidence>
<feature type="region of interest" description="Disordered" evidence="1">
    <location>
        <begin position="1"/>
        <end position="92"/>
    </location>
</feature>
<sequence>CVRSKVGSETDKSGDKRPPPPQHVAGSGAEGKRCRVGTGGGHARGRGSRGGDVVSGPSQQARQFEAEGEGRPSLGSAEREQFLYSGPLQPPGHYRPALSVVSASPLFFSPRASGVGL</sequence>
<feature type="compositionally biased region" description="Basic and acidic residues" evidence="1">
    <location>
        <begin position="1"/>
        <end position="18"/>
    </location>
</feature>
<dbReference type="Proteomes" id="UP001519460">
    <property type="component" value="Unassembled WGS sequence"/>
</dbReference>
<dbReference type="EMBL" id="JACVVK020000255">
    <property type="protein sequence ID" value="KAK7481862.1"/>
    <property type="molecule type" value="Genomic_DNA"/>
</dbReference>
<organism evidence="2 3">
    <name type="scientific">Batillaria attramentaria</name>
    <dbReference type="NCBI Taxonomy" id="370345"/>
    <lineage>
        <taxon>Eukaryota</taxon>
        <taxon>Metazoa</taxon>
        <taxon>Spiralia</taxon>
        <taxon>Lophotrochozoa</taxon>
        <taxon>Mollusca</taxon>
        <taxon>Gastropoda</taxon>
        <taxon>Caenogastropoda</taxon>
        <taxon>Sorbeoconcha</taxon>
        <taxon>Cerithioidea</taxon>
        <taxon>Batillariidae</taxon>
        <taxon>Batillaria</taxon>
    </lineage>
</organism>
<evidence type="ECO:0000313" key="3">
    <source>
        <dbReference type="Proteomes" id="UP001519460"/>
    </source>
</evidence>
<keyword evidence="3" id="KW-1185">Reference proteome</keyword>
<gene>
    <name evidence="2" type="ORF">BaRGS_00026888</name>
</gene>
<accession>A0ABD0K4W9</accession>
<comment type="caution">
    <text evidence="2">The sequence shown here is derived from an EMBL/GenBank/DDBJ whole genome shotgun (WGS) entry which is preliminary data.</text>
</comment>
<proteinExistence type="predicted"/>
<dbReference type="AlphaFoldDB" id="A0ABD0K4W9"/>
<reference evidence="2 3" key="1">
    <citation type="journal article" date="2023" name="Sci. Data">
        <title>Genome assembly of the Korean intertidal mud-creeper Batillaria attramentaria.</title>
        <authorList>
            <person name="Patra A.K."/>
            <person name="Ho P.T."/>
            <person name="Jun S."/>
            <person name="Lee S.J."/>
            <person name="Kim Y."/>
            <person name="Won Y.J."/>
        </authorList>
    </citation>
    <scope>NUCLEOTIDE SEQUENCE [LARGE SCALE GENOMIC DNA]</scope>
    <source>
        <strain evidence="2">Wonlab-2016</strain>
    </source>
</reference>
<feature type="non-terminal residue" evidence="2">
    <location>
        <position position="1"/>
    </location>
</feature>
<protein>
    <submittedName>
        <fullName evidence="2">Uncharacterized protein</fullName>
    </submittedName>
</protein>